<dbReference type="PANTHER" id="PTHR39337">
    <property type="entry name" value="BLR5642 PROTEIN"/>
    <property type="match status" value="1"/>
</dbReference>
<evidence type="ECO:0000313" key="2">
    <source>
        <dbReference type="Proteomes" id="UP000297861"/>
    </source>
</evidence>
<reference evidence="1 2" key="1">
    <citation type="submission" date="2019-03" db="EMBL/GenBank/DDBJ databases">
        <title>San Antonio Military Medical Center submission to MRSN (WRAIR), pending publication.</title>
        <authorList>
            <person name="Blyth D.M."/>
            <person name="Mccarthy S.L."/>
            <person name="Schall S.E."/>
            <person name="Stam J.A."/>
            <person name="Ong A.C."/>
            <person name="Mcgann P.T."/>
        </authorList>
    </citation>
    <scope>NUCLEOTIDE SEQUENCE [LARGE SCALE GENOMIC DNA]</scope>
    <source>
        <strain evidence="1 2">MRSN571793</strain>
    </source>
</reference>
<sequence length="182" mass="21144">MESTIYSIGHGTKKMETLIKELQSFCIEYLIDIRTKPYSKWNPQFNQENLKNELCKYNIKYVFLGEQLGGLPDDRTCYNDKGRVAYELIKEKDFFKKGLNRLITANNKSVKLAIMCSESKPEECHRSKLIGEELLKYKISVKHIISENKTKSQEIVISEFRKGLAAINLFGEKNDLTSRKSY</sequence>
<dbReference type="AlphaFoldDB" id="A0A4Y8L5G4"/>
<dbReference type="RefSeq" id="WP_134435888.1">
    <property type="nucleotide sequence ID" value="NZ_SOML01000003.1"/>
</dbReference>
<dbReference type="InterPro" id="IPR007438">
    <property type="entry name" value="DUF488"/>
</dbReference>
<gene>
    <name evidence="1" type="ORF">E2605_06630</name>
</gene>
<dbReference type="EMBL" id="SOML01000003">
    <property type="protein sequence ID" value="TFD97338.1"/>
    <property type="molecule type" value="Genomic_DNA"/>
</dbReference>
<organism evidence="1 2">
    <name type="scientific">Dysgonomonas capnocytophagoides</name>
    <dbReference type="NCBI Taxonomy" id="45254"/>
    <lineage>
        <taxon>Bacteria</taxon>
        <taxon>Pseudomonadati</taxon>
        <taxon>Bacteroidota</taxon>
        <taxon>Bacteroidia</taxon>
        <taxon>Bacteroidales</taxon>
        <taxon>Dysgonomonadaceae</taxon>
        <taxon>Dysgonomonas</taxon>
    </lineage>
</organism>
<dbReference type="PANTHER" id="PTHR39337:SF1">
    <property type="entry name" value="BLR5642 PROTEIN"/>
    <property type="match status" value="1"/>
</dbReference>
<keyword evidence="2" id="KW-1185">Reference proteome</keyword>
<dbReference type="PIRSF" id="PIRSF024492">
    <property type="entry name" value="UCP024492"/>
    <property type="match status" value="1"/>
</dbReference>
<name>A0A4Y8L5G4_9BACT</name>
<dbReference type="Pfam" id="PF04343">
    <property type="entry name" value="DUF488"/>
    <property type="match status" value="1"/>
</dbReference>
<dbReference type="Proteomes" id="UP000297861">
    <property type="component" value="Unassembled WGS sequence"/>
</dbReference>
<comment type="caution">
    <text evidence="1">The sequence shown here is derived from an EMBL/GenBank/DDBJ whole genome shotgun (WGS) entry which is preliminary data.</text>
</comment>
<dbReference type="OrthoDB" id="9810084at2"/>
<proteinExistence type="predicted"/>
<evidence type="ECO:0000313" key="1">
    <source>
        <dbReference type="EMBL" id="TFD97338.1"/>
    </source>
</evidence>
<accession>A0A4Y8L5G4</accession>
<protein>
    <submittedName>
        <fullName evidence="1">DUF488 domain-containing protein</fullName>
    </submittedName>
</protein>
<dbReference type="InterPro" id="IPR014519">
    <property type="entry name" value="UCP024492"/>
</dbReference>